<dbReference type="AlphaFoldDB" id="A0A1G6WJR7"/>
<dbReference type="SUPFAM" id="SSF54909">
    <property type="entry name" value="Dimeric alpha+beta barrel"/>
    <property type="match status" value="1"/>
</dbReference>
<evidence type="ECO:0000313" key="2">
    <source>
        <dbReference type="Proteomes" id="UP000198546"/>
    </source>
</evidence>
<dbReference type="Proteomes" id="UP000198546">
    <property type="component" value="Chromosome i"/>
</dbReference>
<reference evidence="1 2" key="1">
    <citation type="submission" date="2016-10" db="EMBL/GenBank/DDBJ databases">
        <authorList>
            <person name="de Groot N.N."/>
        </authorList>
    </citation>
    <scope>NUCLEOTIDE SEQUENCE [LARGE SCALE GENOMIC DNA]</scope>
    <source>
        <strain evidence="1 2">MON 2.2</strain>
    </source>
</reference>
<dbReference type="Pfam" id="PF05336">
    <property type="entry name" value="rhaM"/>
    <property type="match status" value="1"/>
</dbReference>
<gene>
    <name evidence="1" type="ORF">SAMN04489747_1463</name>
</gene>
<dbReference type="RefSeq" id="WP_090591976.1">
    <property type="nucleotide sequence ID" value="NZ_LT629688.1"/>
</dbReference>
<dbReference type="InterPro" id="IPR011008">
    <property type="entry name" value="Dimeric_a/b-barrel"/>
</dbReference>
<keyword evidence="2" id="KW-1185">Reference proteome</keyword>
<dbReference type="EMBL" id="LT629688">
    <property type="protein sequence ID" value="SDD66051.1"/>
    <property type="molecule type" value="Genomic_DNA"/>
</dbReference>
<dbReference type="InterPro" id="IPR008000">
    <property type="entry name" value="Rham/fucose_mutarotase"/>
</dbReference>
<dbReference type="STRING" id="675864.SAMN04489747_1463"/>
<protein>
    <submittedName>
        <fullName evidence="1">L-rhamnose mutarotase</fullName>
    </submittedName>
</protein>
<name>A0A1G6WJR7_9ACTN</name>
<accession>A0A1G6WJR7</accession>
<proteinExistence type="predicted"/>
<dbReference type="OrthoDB" id="3826869at2"/>
<organism evidence="1 2">
    <name type="scientific">Auraticoccus monumenti</name>
    <dbReference type="NCBI Taxonomy" id="675864"/>
    <lineage>
        <taxon>Bacteria</taxon>
        <taxon>Bacillati</taxon>
        <taxon>Actinomycetota</taxon>
        <taxon>Actinomycetes</taxon>
        <taxon>Propionibacteriales</taxon>
        <taxon>Propionibacteriaceae</taxon>
        <taxon>Auraticoccus</taxon>
    </lineage>
</organism>
<dbReference type="Gene3D" id="3.30.70.100">
    <property type="match status" value="1"/>
</dbReference>
<sequence>MVVTLHSVVREGLELDYDREHRVIPDDLVEDFARFGITGWEIWRVGRHLFHRVECEDWDRANEALAGSAANRRWQQHINQVVDHFDPVDERGVPQPLDRVWSLSEQRDG</sequence>
<dbReference type="GO" id="GO:0016857">
    <property type="term" value="F:racemase and epimerase activity, acting on carbohydrates and derivatives"/>
    <property type="evidence" value="ECO:0007669"/>
    <property type="project" value="InterPro"/>
</dbReference>
<evidence type="ECO:0000313" key="1">
    <source>
        <dbReference type="EMBL" id="SDD66051.1"/>
    </source>
</evidence>